<comment type="caution">
    <text evidence="4">The sequence shown here is derived from an EMBL/GenBank/DDBJ whole genome shotgun (WGS) entry which is preliminary data.</text>
</comment>
<evidence type="ECO:0000313" key="4">
    <source>
        <dbReference type="EMBL" id="GER57862.1"/>
    </source>
</evidence>
<feature type="domain" description="Integrator complex subunit 7 N-terminal" evidence="3">
    <location>
        <begin position="86"/>
        <end position="544"/>
    </location>
</feature>
<evidence type="ECO:0000313" key="5">
    <source>
        <dbReference type="Proteomes" id="UP000325081"/>
    </source>
</evidence>
<dbReference type="InterPro" id="IPR055195">
    <property type="entry name" value="INTS7_C_plant"/>
</dbReference>
<dbReference type="PANTHER" id="PTHR13322">
    <property type="entry name" value="C1ORF73 PROTEIN"/>
    <property type="match status" value="1"/>
</dbReference>
<dbReference type="InterPro" id="IPR033060">
    <property type="entry name" value="INTS7"/>
</dbReference>
<evidence type="ECO:0000256" key="1">
    <source>
        <dbReference type="ARBA" id="ARBA00008565"/>
    </source>
</evidence>
<gene>
    <name evidence="4" type="ORF">STAS_35698</name>
</gene>
<dbReference type="PANTHER" id="PTHR13322:SF2">
    <property type="entry name" value="INTEGRATOR COMPLEX SUBUNIT 7"/>
    <property type="match status" value="1"/>
</dbReference>
<evidence type="ECO:0000259" key="3">
    <source>
        <dbReference type="Pfam" id="PF24436"/>
    </source>
</evidence>
<dbReference type="InterPro" id="IPR056516">
    <property type="entry name" value="INTS7_N"/>
</dbReference>
<dbReference type="SUPFAM" id="SSF48371">
    <property type="entry name" value="ARM repeat"/>
    <property type="match status" value="1"/>
</dbReference>
<dbReference type="InterPro" id="IPR016024">
    <property type="entry name" value="ARM-type_fold"/>
</dbReference>
<evidence type="ECO:0000259" key="2">
    <source>
        <dbReference type="Pfam" id="PF22966"/>
    </source>
</evidence>
<protein>
    <submittedName>
        <fullName evidence="4">Integrator complex subunit</fullName>
    </submittedName>
</protein>
<organism evidence="4 5">
    <name type="scientific">Striga asiatica</name>
    <name type="common">Asiatic witchweed</name>
    <name type="synonym">Buchnera asiatica</name>
    <dbReference type="NCBI Taxonomy" id="4170"/>
    <lineage>
        <taxon>Eukaryota</taxon>
        <taxon>Viridiplantae</taxon>
        <taxon>Streptophyta</taxon>
        <taxon>Embryophyta</taxon>
        <taxon>Tracheophyta</taxon>
        <taxon>Spermatophyta</taxon>
        <taxon>Magnoliopsida</taxon>
        <taxon>eudicotyledons</taxon>
        <taxon>Gunneridae</taxon>
        <taxon>Pentapetalae</taxon>
        <taxon>asterids</taxon>
        <taxon>lamiids</taxon>
        <taxon>Lamiales</taxon>
        <taxon>Orobanchaceae</taxon>
        <taxon>Buchnereae</taxon>
        <taxon>Striga</taxon>
    </lineage>
</organism>
<reference evidence="5" key="1">
    <citation type="journal article" date="2019" name="Curr. Biol.">
        <title>Genome Sequence of Striga asiatica Provides Insight into the Evolution of Plant Parasitism.</title>
        <authorList>
            <person name="Yoshida S."/>
            <person name="Kim S."/>
            <person name="Wafula E.K."/>
            <person name="Tanskanen J."/>
            <person name="Kim Y.M."/>
            <person name="Honaas L."/>
            <person name="Yang Z."/>
            <person name="Spallek T."/>
            <person name="Conn C.E."/>
            <person name="Ichihashi Y."/>
            <person name="Cheong K."/>
            <person name="Cui S."/>
            <person name="Der J.P."/>
            <person name="Gundlach H."/>
            <person name="Jiao Y."/>
            <person name="Hori C."/>
            <person name="Ishida J.K."/>
            <person name="Kasahara H."/>
            <person name="Kiba T."/>
            <person name="Kim M.S."/>
            <person name="Koo N."/>
            <person name="Laohavisit A."/>
            <person name="Lee Y.H."/>
            <person name="Lumba S."/>
            <person name="McCourt P."/>
            <person name="Mortimer J.C."/>
            <person name="Mutuku J.M."/>
            <person name="Nomura T."/>
            <person name="Sasaki-Sekimoto Y."/>
            <person name="Seto Y."/>
            <person name="Wang Y."/>
            <person name="Wakatake T."/>
            <person name="Sakakibara H."/>
            <person name="Demura T."/>
            <person name="Yamaguchi S."/>
            <person name="Yoneyama K."/>
            <person name="Manabe R.I."/>
            <person name="Nelson D.C."/>
            <person name="Schulman A.H."/>
            <person name="Timko M.P."/>
            <person name="dePamphilis C.W."/>
            <person name="Choi D."/>
            <person name="Shirasu K."/>
        </authorList>
    </citation>
    <scope>NUCLEOTIDE SEQUENCE [LARGE SCALE GENOMIC DNA]</scope>
    <source>
        <strain evidence="5">cv. UVA1</strain>
    </source>
</reference>
<feature type="domain" description="Integrator complex subunit 7-like C-terminal" evidence="2">
    <location>
        <begin position="942"/>
        <end position="1085"/>
    </location>
</feature>
<sequence length="1209" mass="136047">MGSLFFGYRYSEHSIYDIVMMEKSPAASAKDWSIQLEKSLRSKAPGKSVEALEEIGIRLQRWNSQPELSFAEYRMFGLISGEDKLFLNAIFLRLGDAFRLGDKQIKRSVVNLFLKMKRRKRGEEGILSKGKLENYLELLRRVKEVFDKGDAEERTLALLLLGCWAHFTKECPDIRCDVLSSLVTGDVREVKAALFAAGCLSELCEDFASVFLEILMTMVQSQDKSQDISEDIKLACGRAFAKLWCPFSLAQKAYKVLMDSSENCFSALMLTSLSKIASRWMLLVPSQVEVLFLFLSEERSLHIQATSLRCCRIILNNGVCSVPSTTGTISKLFGILHRSNLEQTIQLEALRVLHKILLFDLPIIACTEIPELFLELLAIIKTALHSSHTLTRVVAVRVLADLSGIVLGRVDMVSCGAGYALASQVTSFVLDHIFCLMTPKASSFYQDDIVVELEVKILLSPLFNLVENHPYLHSLVLNNLCLFMDKFMKMLDAVKDLDLKMLSESNIMLHVSKMIVACLQNLENTDDTEMSQVLEAVKLQSQNICHRSYFGSHTSMSYFLLLHLLSTFISMRHAAQELVSPSRNSDLSYADSIFQSDKLAFECAKMKMLDGNNYWYLYKAGITAACQGAWFTSSFIFEELIMAVQSVSCSCWLKFLAQYSMAEKQIQLYILADQGNSVSFRQNLLAASNTLLSSKQILSTSDMDEMFSFQTWFLTLRANTLKTVVDMLKLLDTPHLFTATSHALGSLCHSSIEVSRRMYSLAHEFDLLLASFMVMDKQSVTSVSALALSCSLMAFVAGFAFLVPKMHSSENNRISEFSNSVDPHHALLIEDLISRVTHANCKTRESLLFLQKSFRNCKGCFSGWSQNRITYTSYEAMLLHKLGEYCIREIIGLGNEVQQDGEGLSRILNNGTQLLLQIFSKLMLIPFRTPRHFFRIRPAVYSEILMLNEDGQTIDGSSILSGVPLSLNLSFQLKNKPVGPPDPLNKAYCILSFTAPSQKTNAQAQPCRQDQAIDDLMDLNEKLSRYVAGSVFTHGLHCGCLSNHLTVHEYVCFELNESGQGFSTCLLDVSSFPRGTYKIKWHSGCPTSLEPWPVAHHRLTRQVPRVYPQSADTAFFCDVPFRFTIFPEGNKCSGSEYLFVDLIEMAVKIRSRAHSKIILVLVVKLQEFPFRKIQRYSILECLQAGCGNEWDFAVGTLSVEGAKFRGNFG</sequence>
<dbReference type="GO" id="GO:0032039">
    <property type="term" value="C:integrator complex"/>
    <property type="evidence" value="ECO:0007669"/>
    <property type="project" value="InterPro"/>
</dbReference>
<dbReference type="Pfam" id="PF22966">
    <property type="entry name" value="INTS7_C_plants"/>
    <property type="match status" value="1"/>
</dbReference>
<name>A0A5A7RMC4_STRAF</name>
<proteinExistence type="inferred from homology"/>
<keyword evidence="5" id="KW-1185">Reference proteome</keyword>
<dbReference type="Pfam" id="PF24436">
    <property type="entry name" value="INTS7_N"/>
    <property type="match status" value="1"/>
</dbReference>
<comment type="similarity">
    <text evidence="1">Belongs to the Integrator subunit 7 family.</text>
</comment>
<dbReference type="EMBL" id="BKCP01013736">
    <property type="protein sequence ID" value="GER57862.1"/>
    <property type="molecule type" value="Genomic_DNA"/>
</dbReference>
<dbReference type="AlphaFoldDB" id="A0A5A7RMC4"/>
<dbReference type="OrthoDB" id="1921953at2759"/>
<accession>A0A5A7RMC4</accession>
<dbReference type="Proteomes" id="UP000325081">
    <property type="component" value="Unassembled WGS sequence"/>
</dbReference>
<dbReference type="GO" id="GO:0034472">
    <property type="term" value="P:snRNA 3'-end processing"/>
    <property type="evidence" value="ECO:0007669"/>
    <property type="project" value="TreeGrafter"/>
</dbReference>